<proteinExistence type="predicted"/>
<organism evidence="1 2">
    <name type="scientific">Catagonus wagneri</name>
    <name type="common">Chacoan peccary</name>
    <dbReference type="NCBI Taxonomy" id="51154"/>
    <lineage>
        <taxon>Eukaryota</taxon>
        <taxon>Metazoa</taxon>
        <taxon>Chordata</taxon>
        <taxon>Craniata</taxon>
        <taxon>Vertebrata</taxon>
        <taxon>Euteleostomi</taxon>
        <taxon>Mammalia</taxon>
        <taxon>Eutheria</taxon>
        <taxon>Laurasiatheria</taxon>
        <taxon>Artiodactyla</taxon>
        <taxon>Suina</taxon>
        <taxon>Tayassuidae</taxon>
        <taxon>Catagonus</taxon>
    </lineage>
</organism>
<dbReference type="Ensembl" id="ENSCWAT00000013479.1">
    <property type="protein sequence ID" value="ENSCWAP00000012400.1"/>
    <property type="gene ID" value="ENSCWAG00000009711.1"/>
</dbReference>
<sequence>MKAFFEVLEQLYNKVLLGATLENDSHDYTFYLSPAFSDLDCARTTSSDCSDTHEVQGKHQPSSVHLATLSVAPLCLKRQSQMSSIREIVLLQLTVIRVMTTRILSVETELHAKEKYRDIIKILLQSSDIDSKLTCMFQNSDKLLSHMAAKCLALLLYFQLKEKVTLSNSWISFCQKNLSEYSESDKVVYSLWILTAVIKEIFRDTCSQKGCTSGMWRFPG</sequence>
<dbReference type="Proteomes" id="UP000694540">
    <property type="component" value="Unplaced"/>
</dbReference>
<protein>
    <recommendedName>
        <fullName evidence="3">Lines homolog 1</fullName>
    </recommendedName>
</protein>
<dbReference type="PANTHER" id="PTHR16057:SF1">
    <property type="entry name" value="PROTEIN LINES HOMOLOG 1"/>
    <property type="match status" value="1"/>
</dbReference>
<reference evidence="1" key="1">
    <citation type="submission" date="2025-08" db="UniProtKB">
        <authorList>
            <consortium name="Ensembl"/>
        </authorList>
    </citation>
    <scope>IDENTIFICATION</scope>
</reference>
<evidence type="ECO:0000313" key="1">
    <source>
        <dbReference type="Ensembl" id="ENSCWAP00000012400.1"/>
    </source>
</evidence>
<dbReference type="InterPro" id="IPR024875">
    <property type="entry name" value="Protein_Lines"/>
</dbReference>
<accession>A0A8C3YHE7</accession>
<dbReference type="AlphaFoldDB" id="A0A8C3YHE7"/>
<reference evidence="1" key="2">
    <citation type="submission" date="2025-09" db="UniProtKB">
        <authorList>
            <consortium name="Ensembl"/>
        </authorList>
    </citation>
    <scope>IDENTIFICATION</scope>
</reference>
<evidence type="ECO:0000313" key="2">
    <source>
        <dbReference type="Proteomes" id="UP000694540"/>
    </source>
</evidence>
<name>A0A8C3YHE7_9CETA</name>
<keyword evidence="2" id="KW-1185">Reference proteome</keyword>
<dbReference type="GeneTree" id="ENSGT00390000001790"/>
<evidence type="ECO:0008006" key="3">
    <source>
        <dbReference type="Google" id="ProtNLM"/>
    </source>
</evidence>
<dbReference type="PANTHER" id="PTHR16057">
    <property type="entry name" value="WINS1, 2 PROTEIN"/>
    <property type="match status" value="1"/>
</dbReference>